<feature type="transmembrane region" description="Helical" evidence="6">
    <location>
        <begin position="20"/>
        <end position="37"/>
    </location>
</feature>
<dbReference type="EMBL" id="VSSQ01049571">
    <property type="protein sequence ID" value="MPN03644.1"/>
    <property type="molecule type" value="Genomic_DNA"/>
</dbReference>
<gene>
    <name evidence="7" type="ORF">SDC9_150875</name>
</gene>
<comment type="caution">
    <text evidence="7">The sequence shown here is derived from an EMBL/GenBank/DDBJ whole genome shotgun (WGS) entry which is preliminary data.</text>
</comment>
<dbReference type="InterPro" id="IPR052425">
    <property type="entry name" value="Uncharacterized_MFS-type"/>
</dbReference>
<dbReference type="AlphaFoldDB" id="A0A645ET21"/>
<evidence type="ECO:0000256" key="5">
    <source>
        <dbReference type="ARBA" id="ARBA00023136"/>
    </source>
</evidence>
<feature type="transmembrane region" description="Helical" evidence="6">
    <location>
        <begin position="84"/>
        <end position="103"/>
    </location>
</feature>
<dbReference type="PANTHER" id="PTHR42688:SF1">
    <property type="entry name" value="BLR5212 PROTEIN"/>
    <property type="match status" value="1"/>
</dbReference>
<dbReference type="SUPFAM" id="SSF103473">
    <property type="entry name" value="MFS general substrate transporter"/>
    <property type="match status" value="1"/>
</dbReference>
<dbReference type="PANTHER" id="PTHR42688">
    <property type="entry name" value="CONSERVED PROTEIN"/>
    <property type="match status" value="1"/>
</dbReference>
<dbReference type="GO" id="GO:0005886">
    <property type="term" value="C:plasma membrane"/>
    <property type="evidence" value="ECO:0007669"/>
    <property type="project" value="UniProtKB-SubCell"/>
</dbReference>
<reference evidence="7" key="1">
    <citation type="submission" date="2019-08" db="EMBL/GenBank/DDBJ databases">
        <authorList>
            <person name="Kucharzyk K."/>
            <person name="Murdoch R.W."/>
            <person name="Higgins S."/>
            <person name="Loffler F."/>
        </authorList>
    </citation>
    <scope>NUCLEOTIDE SEQUENCE</scope>
</reference>
<organism evidence="7">
    <name type="scientific">bioreactor metagenome</name>
    <dbReference type="NCBI Taxonomy" id="1076179"/>
    <lineage>
        <taxon>unclassified sequences</taxon>
        <taxon>metagenomes</taxon>
        <taxon>ecological metagenomes</taxon>
    </lineage>
</organism>
<evidence type="ECO:0000256" key="6">
    <source>
        <dbReference type="SAM" id="Phobius"/>
    </source>
</evidence>
<dbReference type="InterPro" id="IPR036259">
    <property type="entry name" value="MFS_trans_sf"/>
</dbReference>
<evidence type="ECO:0000256" key="3">
    <source>
        <dbReference type="ARBA" id="ARBA00022692"/>
    </source>
</evidence>
<name>A0A645ET21_9ZZZZ</name>
<keyword evidence="4 6" id="KW-1133">Transmembrane helix</keyword>
<sequence length="110" mass="11120">MLYVLPILVTLVPLLAFARTAWLAVLGVLAWGAANGLQDSTVKALVADLVGKDRRATAYGVFAAIQGAAAIGGGALAGGLYATALPLLVVIIAVSQVGTALLLHRTLGQD</sequence>
<keyword evidence="2" id="KW-1003">Cell membrane</keyword>
<keyword evidence="3 6" id="KW-0812">Transmembrane</keyword>
<dbReference type="Gene3D" id="1.20.1250.20">
    <property type="entry name" value="MFS general substrate transporter like domains"/>
    <property type="match status" value="1"/>
</dbReference>
<proteinExistence type="predicted"/>
<evidence type="ECO:0000256" key="2">
    <source>
        <dbReference type="ARBA" id="ARBA00022475"/>
    </source>
</evidence>
<comment type="subcellular location">
    <subcellularLocation>
        <location evidence="1">Cell membrane</location>
        <topology evidence="1">Multi-pass membrane protein</topology>
    </subcellularLocation>
</comment>
<evidence type="ECO:0008006" key="8">
    <source>
        <dbReference type="Google" id="ProtNLM"/>
    </source>
</evidence>
<protein>
    <recommendedName>
        <fullName evidence="8">Major facilitator superfamily (MFS) profile domain-containing protein</fullName>
    </recommendedName>
</protein>
<accession>A0A645ET21</accession>
<evidence type="ECO:0000313" key="7">
    <source>
        <dbReference type="EMBL" id="MPN03644.1"/>
    </source>
</evidence>
<keyword evidence="5 6" id="KW-0472">Membrane</keyword>
<evidence type="ECO:0000256" key="4">
    <source>
        <dbReference type="ARBA" id="ARBA00022989"/>
    </source>
</evidence>
<evidence type="ECO:0000256" key="1">
    <source>
        <dbReference type="ARBA" id="ARBA00004651"/>
    </source>
</evidence>
<feature type="transmembrane region" description="Helical" evidence="6">
    <location>
        <begin position="58"/>
        <end position="78"/>
    </location>
</feature>